<reference evidence="9 10" key="1">
    <citation type="submission" date="2019-03" db="EMBL/GenBank/DDBJ databases">
        <title>Genomic Encyclopedia of Type Strains, Phase IV (KMG-IV): sequencing the most valuable type-strain genomes for metagenomic binning, comparative biology and taxonomic classification.</title>
        <authorList>
            <person name="Goeker M."/>
        </authorList>
    </citation>
    <scope>NUCLEOTIDE SEQUENCE [LARGE SCALE GENOMIC DNA]</scope>
    <source>
        <strain evidence="9 10">DSM 17974</strain>
    </source>
</reference>
<protein>
    <submittedName>
        <fullName evidence="9">Peptide/nickel transport system permease protein/oligopeptide transport system permease protein</fullName>
    </submittedName>
</protein>
<comment type="caution">
    <text evidence="9">The sequence shown here is derived from an EMBL/GenBank/DDBJ whole genome shotgun (WGS) entry which is preliminary data.</text>
</comment>
<dbReference type="AlphaFoldDB" id="A0A4R8LT14"/>
<evidence type="ECO:0000256" key="6">
    <source>
        <dbReference type="ARBA" id="ARBA00023136"/>
    </source>
</evidence>
<evidence type="ECO:0000313" key="10">
    <source>
        <dbReference type="Proteomes" id="UP000294581"/>
    </source>
</evidence>
<dbReference type="PROSITE" id="PS50928">
    <property type="entry name" value="ABC_TM1"/>
    <property type="match status" value="1"/>
</dbReference>
<keyword evidence="2 7" id="KW-0813">Transport</keyword>
<gene>
    <name evidence="9" type="ORF">C7445_102198</name>
</gene>
<dbReference type="PANTHER" id="PTHR43163">
    <property type="entry name" value="DIPEPTIDE TRANSPORT SYSTEM PERMEASE PROTEIN DPPB-RELATED"/>
    <property type="match status" value="1"/>
</dbReference>
<dbReference type="RefSeq" id="WP_134158571.1">
    <property type="nucleotide sequence ID" value="NZ_SORF01000002.1"/>
</dbReference>
<name>A0A4R8LT14_9BACL</name>
<dbReference type="Proteomes" id="UP000294581">
    <property type="component" value="Unassembled WGS sequence"/>
</dbReference>
<evidence type="ECO:0000256" key="1">
    <source>
        <dbReference type="ARBA" id="ARBA00004651"/>
    </source>
</evidence>
<comment type="subcellular location">
    <subcellularLocation>
        <location evidence="1 7">Cell membrane</location>
        <topology evidence="1 7">Multi-pass membrane protein</topology>
    </subcellularLocation>
</comment>
<feature type="transmembrane region" description="Helical" evidence="7">
    <location>
        <begin position="12"/>
        <end position="33"/>
    </location>
</feature>
<dbReference type="InterPro" id="IPR000515">
    <property type="entry name" value="MetI-like"/>
</dbReference>
<evidence type="ECO:0000313" key="9">
    <source>
        <dbReference type="EMBL" id="TDY50638.1"/>
    </source>
</evidence>
<evidence type="ECO:0000256" key="4">
    <source>
        <dbReference type="ARBA" id="ARBA00022692"/>
    </source>
</evidence>
<evidence type="ECO:0000256" key="5">
    <source>
        <dbReference type="ARBA" id="ARBA00022989"/>
    </source>
</evidence>
<dbReference type="Gene3D" id="1.10.3720.10">
    <property type="entry name" value="MetI-like"/>
    <property type="match status" value="1"/>
</dbReference>
<dbReference type="InterPro" id="IPR035906">
    <property type="entry name" value="MetI-like_sf"/>
</dbReference>
<feature type="transmembrane region" description="Helical" evidence="7">
    <location>
        <begin position="94"/>
        <end position="116"/>
    </location>
</feature>
<comment type="similarity">
    <text evidence="7">Belongs to the binding-protein-dependent transport system permease family.</text>
</comment>
<feature type="transmembrane region" description="Helical" evidence="7">
    <location>
        <begin position="279"/>
        <end position="300"/>
    </location>
</feature>
<dbReference type="GO" id="GO:0071916">
    <property type="term" value="F:dipeptide transmembrane transporter activity"/>
    <property type="evidence" value="ECO:0007669"/>
    <property type="project" value="TreeGrafter"/>
</dbReference>
<keyword evidence="10" id="KW-1185">Reference proteome</keyword>
<evidence type="ECO:0000256" key="7">
    <source>
        <dbReference type="RuleBase" id="RU363032"/>
    </source>
</evidence>
<evidence type="ECO:0000256" key="2">
    <source>
        <dbReference type="ARBA" id="ARBA00022448"/>
    </source>
</evidence>
<evidence type="ECO:0000259" key="8">
    <source>
        <dbReference type="PROSITE" id="PS50928"/>
    </source>
</evidence>
<dbReference type="EMBL" id="SORF01000002">
    <property type="protein sequence ID" value="TDY50638.1"/>
    <property type="molecule type" value="Genomic_DNA"/>
</dbReference>
<dbReference type="GO" id="GO:0005886">
    <property type="term" value="C:plasma membrane"/>
    <property type="evidence" value="ECO:0007669"/>
    <property type="project" value="UniProtKB-SubCell"/>
</dbReference>
<dbReference type="OrthoDB" id="2803660at2"/>
<feature type="transmembrane region" description="Helical" evidence="7">
    <location>
        <begin position="168"/>
        <end position="187"/>
    </location>
</feature>
<sequence length="305" mass="32640">MRGKRLRIIRTIGLRIAVIPILLCMLVIIGNALGHLTPATVNPSSAVPGLPAAKPTPFWHSVYASFVAIGTLHWGTSPEITRDLVLRSLEISTILTFGSLFVAALIGIPCGILAALKPRNPIWQAVSAFSVLLGQVPPSDMAVILIFTFCLGWHLIPLTDGWGTFGDAILPIMTVACFNIGYMVKYTEAGMREVMQRSFITAARARGAGTAGVVVRHALRPALTGLLTFFGPQTPMTLFCTVIAEQAFAIPGIGTMLGIKVTTYGAPAFGSGTTLSVTLFIFGMFIMVLNLLIDIAYLWLNPLAD</sequence>
<keyword evidence="4 7" id="KW-0812">Transmembrane</keyword>
<evidence type="ECO:0000256" key="3">
    <source>
        <dbReference type="ARBA" id="ARBA00022475"/>
    </source>
</evidence>
<accession>A0A4R8LT14</accession>
<dbReference type="SUPFAM" id="SSF161098">
    <property type="entry name" value="MetI-like"/>
    <property type="match status" value="1"/>
</dbReference>
<dbReference type="PANTHER" id="PTHR43163:SF6">
    <property type="entry name" value="DIPEPTIDE TRANSPORT SYSTEM PERMEASE PROTEIN DPPB-RELATED"/>
    <property type="match status" value="1"/>
</dbReference>
<feature type="domain" description="ABC transmembrane type-1" evidence="8">
    <location>
        <begin position="89"/>
        <end position="290"/>
    </location>
</feature>
<dbReference type="Pfam" id="PF00528">
    <property type="entry name" value="BPD_transp_1"/>
    <property type="match status" value="1"/>
</dbReference>
<keyword evidence="6 7" id="KW-0472">Membrane</keyword>
<proteinExistence type="inferred from homology"/>
<organism evidence="9 10">
    <name type="scientific">Alicyclobacillus sacchari</name>
    <dbReference type="NCBI Taxonomy" id="392010"/>
    <lineage>
        <taxon>Bacteria</taxon>
        <taxon>Bacillati</taxon>
        <taxon>Bacillota</taxon>
        <taxon>Bacilli</taxon>
        <taxon>Bacillales</taxon>
        <taxon>Alicyclobacillaceae</taxon>
        <taxon>Alicyclobacillus</taxon>
    </lineage>
</organism>
<feature type="transmembrane region" description="Helical" evidence="7">
    <location>
        <begin position="128"/>
        <end position="156"/>
    </location>
</feature>
<keyword evidence="5 7" id="KW-1133">Transmembrane helix</keyword>
<keyword evidence="3" id="KW-1003">Cell membrane</keyword>